<protein>
    <submittedName>
        <fullName evidence="1">Uncharacterized protein</fullName>
    </submittedName>
</protein>
<evidence type="ECO:0000313" key="2">
    <source>
        <dbReference type="Proteomes" id="UP000499080"/>
    </source>
</evidence>
<comment type="caution">
    <text evidence="1">The sequence shown here is derived from an EMBL/GenBank/DDBJ whole genome shotgun (WGS) entry which is preliminary data.</text>
</comment>
<dbReference type="AlphaFoldDB" id="A0A4Y2D9S4"/>
<sequence>MDLNNECKMKKRTCDHLDLSAPSAIIERGAQNADDVTVTPVVTKFSSVARALDLFGISDRVGAAIVSAVVQDVFIISESNVLNIVDRNKIRRERKM</sequence>
<name>A0A4Y2D9S4_ARAVE</name>
<keyword evidence="2" id="KW-1185">Reference proteome</keyword>
<accession>A0A4Y2D9S4</accession>
<gene>
    <name evidence="1" type="ORF">AVEN_270154_1</name>
</gene>
<dbReference type="OrthoDB" id="6617942at2759"/>
<evidence type="ECO:0000313" key="1">
    <source>
        <dbReference type="EMBL" id="GBM12758.1"/>
    </source>
</evidence>
<reference evidence="1 2" key="1">
    <citation type="journal article" date="2019" name="Sci. Rep.">
        <title>Orb-weaving spider Araneus ventricosus genome elucidates the spidroin gene catalogue.</title>
        <authorList>
            <person name="Kono N."/>
            <person name="Nakamura H."/>
            <person name="Ohtoshi R."/>
            <person name="Moran D.A.P."/>
            <person name="Shinohara A."/>
            <person name="Yoshida Y."/>
            <person name="Fujiwara M."/>
            <person name="Mori M."/>
            <person name="Tomita M."/>
            <person name="Arakawa K."/>
        </authorList>
    </citation>
    <scope>NUCLEOTIDE SEQUENCE [LARGE SCALE GENOMIC DNA]</scope>
</reference>
<proteinExistence type="predicted"/>
<dbReference type="Proteomes" id="UP000499080">
    <property type="component" value="Unassembled WGS sequence"/>
</dbReference>
<organism evidence="1 2">
    <name type="scientific">Araneus ventricosus</name>
    <name type="common">Orbweaver spider</name>
    <name type="synonym">Epeira ventricosa</name>
    <dbReference type="NCBI Taxonomy" id="182803"/>
    <lineage>
        <taxon>Eukaryota</taxon>
        <taxon>Metazoa</taxon>
        <taxon>Ecdysozoa</taxon>
        <taxon>Arthropoda</taxon>
        <taxon>Chelicerata</taxon>
        <taxon>Arachnida</taxon>
        <taxon>Araneae</taxon>
        <taxon>Araneomorphae</taxon>
        <taxon>Entelegynae</taxon>
        <taxon>Araneoidea</taxon>
        <taxon>Araneidae</taxon>
        <taxon>Araneus</taxon>
    </lineage>
</organism>
<dbReference type="EMBL" id="BGPR01088808">
    <property type="protein sequence ID" value="GBM12758.1"/>
    <property type="molecule type" value="Genomic_DNA"/>
</dbReference>